<dbReference type="SMART" id="SM00324">
    <property type="entry name" value="RhoGAP"/>
    <property type="match status" value="1"/>
</dbReference>
<dbReference type="GO" id="GO:0005096">
    <property type="term" value="F:GTPase activator activity"/>
    <property type="evidence" value="ECO:0007669"/>
    <property type="project" value="UniProtKB-KW"/>
</dbReference>
<feature type="region of interest" description="Disordered" evidence="3">
    <location>
        <begin position="1"/>
        <end position="20"/>
    </location>
</feature>
<dbReference type="CDD" id="cd00159">
    <property type="entry name" value="RhoGAP"/>
    <property type="match status" value="1"/>
</dbReference>
<dbReference type="Gene3D" id="1.20.58.80">
    <property type="entry name" value="Phosphotransferase system, lactose/cellobiose-type IIA subunit"/>
    <property type="match status" value="1"/>
</dbReference>
<dbReference type="InterPro" id="IPR036181">
    <property type="entry name" value="MIT_dom_sf"/>
</dbReference>
<evidence type="ECO:0000259" key="4">
    <source>
        <dbReference type="PROSITE" id="PS50238"/>
    </source>
</evidence>
<evidence type="ECO:0000313" key="6">
    <source>
        <dbReference type="Proteomes" id="UP000011083"/>
    </source>
</evidence>
<dbReference type="KEGG" id="acan:ACA1_198980"/>
<protein>
    <submittedName>
        <fullName evidence="5">RhoGAP domain containing protein</fullName>
    </submittedName>
</protein>
<accession>L8H5D2</accession>
<dbReference type="PANTHER" id="PTHR23176:SF0">
    <property type="entry name" value="RHO GTPASE ACTIVATING PROTEIN AT 19D, ISOFORM D"/>
    <property type="match status" value="1"/>
</dbReference>
<dbReference type="PANTHER" id="PTHR23176">
    <property type="entry name" value="RHO/RAC/CDC GTPASE-ACTIVATING PROTEIN"/>
    <property type="match status" value="1"/>
</dbReference>
<dbReference type="InterPro" id="IPR050729">
    <property type="entry name" value="Rho-GAP"/>
</dbReference>
<dbReference type="VEuPathDB" id="AmoebaDB:ACA1_198980"/>
<evidence type="ECO:0000256" key="3">
    <source>
        <dbReference type="SAM" id="MobiDB-lite"/>
    </source>
</evidence>
<dbReference type="InterPro" id="IPR007330">
    <property type="entry name" value="MIT_dom"/>
</dbReference>
<dbReference type="Pfam" id="PF04212">
    <property type="entry name" value="MIT"/>
    <property type="match status" value="1"/>
</dbReference>
<dbReference type="Gene3D" id="1.10.555.10">
    <property type="entry name" value="Rho GTPase activation protein"/>
    <property type="match status" value="1"/>
</dbReference>
<evidence type="ECO:0000256" key="1">
    <source>
        <dbReference type="ARBA" id="ARBA00022468"/>
    </source>
</evidence>
<dbReference type="InterPro" id="IPR008936">
    <property type="entry name" value="Rho_GTPase_activation_prot"/>
</dbReference>
<dbReference type="InterPro" id="IPR000198">
    <property type="entry name" value="RhoGAP_dom"/>
</dbReference>
<dbReference type="SUPFAM" id="SSF48350">
    <property type="entry name" value="GTPase activation domain, GAP"/>
    <property type="match status" value="1"/>
</dbReference>
<name>L8H5D2_ACACF</name>
<proteinExistence type="predicted"/>
<gene>
    <name evidence="5" type="ORF">ACA1_198980</name>
</gene>
<dbReference type="OrthoDB" id="19923at2759"/>
<dbReference type="GO" id="GO:0007165">
    <property type="term" value="P:signal transduction"/>
    <property type="evidence" value="ECO:0007669"/>
    <property type="project" value="InterPro"/>
</dbReference>
<dbReference type="SUPFAM" id="SSF116846">
    <property type="entry name" value="MIT domain"/>
    <property type="match status" value="1"/>
</dbReference>
<evidence type="ECO:0000256" key="2">
    <source>
        <dbReference type="ARBA" id="ARBA00037092"/>
    </source>
</evidence>
<dbReference type="AlphaFoldDB" id="L8H5D2"/>
<dbReference type="Pfam" id="PF00620">
    <property type="entry name" value="RhoGAP"/>
    <property type="match status" value="1"/>
</dbReference>
<dbReference type="GO" id="GO:0005737">
    <property type="term" value="C:cytoplasm"/>
    <property type="evidence" value="ECO:0007669"/>
    <property type="project" value="TreeGrafter"/>
</dbReference>
<evidence type="ECO:0000313" key="5">
    <source>
        <dbReference type="EMBL" id="ELR19646.1"/>
    </source>
</evidence>
<dbReference type="PROSITE" id="PS50238">
    <property type="entry name" value="RHOGAP"/>
    <property type="match status" value="1"/>
</dbReference>
<sequence>MESPGAWPQQGATQQSDVEVTEGGVVRVRRRVAGQRVEQAVAHAAAAVAEDEAGRYEAALEEYLAAAELLLHASLEDNLSGHMLGVVRAKEAEYVARAQLLSDGLKKAKAAAAARERATTEPVQLNKSRGAQGKEGLFARLRSNTSSSDDVGLSDAARFAALFSLPETSIGKNANQLHACVLSISTKEGTALVTEQKAHMLLLGRYLYIATETGSEGHVEKLLVTEITSVDKKRQGLMSARIQFSTLHDRTYGLGSVKADLFEALTTQLATLCEQTKVFGVPLDELLVREGRLTLGIPKIVEETVRHISSHGLTQEGIFRISCDHMQLMRLVTKVDRGVDIDWQQEEIHACTALLKKYLRDLPQPLFSPDLYSCFMAIHTLLEGDTEQAAMAKIESLVRYVFDFLDLVASQSSANKMHLQNLAFLREAEACNKLVLLMITQKERFFPADLLTAAQLHSAAGGGSGAQVPKYSSASLATSASHHRGA</sequence>
<organism evidence="5 6">
    <name type="scientific">Acanthamoeba castellanii (strain ATCC 30010 / Neff)</name>
    <dbReference type="NCBI Taxonomy" id="1257118"/>
    <lineage>
        <taxon>Eukaryota</taxon>
        <taxon>Amoebozoa</taxon>
        <taxon>Discosea</taxon>
        <taxon>Longamoebia</taxon>
        <taxon>Centramoebida</taxon>
        <taxon>Acanthamoebidae</taxon>
        <taxon>Acanthamoeba</taxon>
    </lineage>
</organism>
<reference evidence="5 6" key="1">
    <citation type="journal article" date="2013" name="Genome Biol.">
        <title>Genome of Acanthamoeba castellanii highlights extensive lateral gene transfer and early evolution of tyrosine kinase signaling.</title>
        <authorList>
            <person name="Clarke M."/>
            <person name="Lohan A.J."/>
            <person name="Liu B."/>
            <person name="Lagkouvardos I."/>
            <person name="Roy S."/>
            <person name="Zafar N."/>
            <person name="Bertelli C."/>
            <person name="Schilde C."/>
            <person name="Kianianmomeni A."/>
            <person name="Burglin T.R."/>
            <person name="Frech C."/>
            <person name="Turcotte B."/>
            <person name="Kopec K.O."/>
            <person name="Synnott J.M."/>
            <person name="Choo C."/>
            <person name="Paponov I."/>
            <person name="Finkler A."/>
            <person name="Soon Heng Tan C."/>
            <person name="Hutchins A.P."/>
            <person name="Weinmeier T."/>
            <person name="Rattei T."/>
            <person name="Chu J.S."/>
            <person name="Gimenez G."/>
            <person name="Irimia M."/>
            <person name="Rigden D.J."/>
            <person name="Fitzpatrick D.A."/>
            <person name="Lorenzo-Morales J."/>
            <person name="Bateman A."/>
            <person name="Chiu C.H."/>
            <person name="Tang P."/>
            <person name="Hegemann P."/>
            <person name="Fromm H."/>
            <person name="Raoult D."/>
            <person name="Greub G."/>
            <person name="Miranda-Saavedra D."/>
            <person name="Chen N."/>
            <person name="Nash P."/>
            <person name="Ginger M.L."/>
            <person name="Horn M."/>
            <person name="Schaap P."/>
            <person name="Caler L."/>
            <person name="Loftus B."/>
        </authorList>
    </citation>
    <scope>NUCLEOTIDE SEQUENCE [LARGE SCALE GENOMIC DNA]</scope>
    <source>
        <strain evidence="5 6">Neff</strain>
    </source>
</reference>
<keyword evidence="1" id="KW-0343">GTPase activation</keyword>
<comment type="function">
    <text evidence="2">Rho GTPase-activating protein involved in the signal transduction pathway.</text>
</comment>
<dbReference type="Proteomes" id="UP000011083">
    <property type="component" value="Unassembled WGS sequence"/>
</dbReference>
<dbReference type="EMBL" id="KB007932">
    <property type="protein sequence ID" value="ELR19646.1"/>
    <property type="molecule type" value="Genomic_DNA"/>
</dbReference>
<dbReference type="RefSeq" id="XP_004341738.1">
    <property type="nucleotide sequence ID" value="XM_004341690.1"/>
</dbReference>
<keyword evidence="6" id="KW-1185">Reference proteome</keyword>
<dbReference type="GeneID" id="14920471"/>
<feature type="domain" description="Rho-GAP" evidence="4">
    <location>
        <begin position="281"/>
        <end position="457"/>
    </location>
</feature>